<name>A0A8K0D638_IGNLU</name>
<dbReference type="InterPro" id="IPR048365">
    <property type="entry name" value="TNP-like_RNaseH_N"/>
</dbReference>
<dbReference type="Pfam" id="PF21787">
    <property type="entry name" value="TNP-like_RNaseH_N"/>
    <property type="match status" value="1"/>
</dbReference>
<evidence type="ECO:0000259" key="2">
    <source>
        <dbReference type="Pfam" id="PF12017"/>
    </source>
</evidence>
<feature type="domain" description="THAP9-like helix-turn-helix" evidence="2">
    <location>
        <begin position="30"/>
        <end position="97"/>
    </location>
</feature>
<reference evidence="4" key="1">
    <citation type="submission" date="2019-08" db="EMBL/GenBank/DDBJ databases">
        <title>The genome of the North American firefly Photinus pyralis.</title>
        <authorList>
            <consortium name="Photinus pyralis genome working group"/>
            <person name="Fallon T.R."/>
            <person name="Sander Lower S.E."/>
            <person name="Weng J.-K."/>
        </authorList>
    </citation>
    <scope>NUCLEOTIDE SEQUENCE</scope>
    <source>
        <strain evidence="4">TRF0915ILg1</strain>
        <tissue evidence="4">Whole body</tissue>
    </source>
</reference>
<comment type="caution">
    <text evidence="4">The sequence shown here is derived from an EMBL/GenBank/DDBJ whole genome shotgun (WGS) entry which is preliminary data.</text>
</comment>
<dbReference type="Pfam" id="PF12017">
    <property type="entry name" value="Tnp_P_element"/>
    <property type="match status" value="1"/>
</dbReference>
<organism evidence="4 5">
    <name type="scientific">Ignelater luminosus</name>
    <name type="common">Cucubano</name>
    <name type="synonym">Pyrophorus luminosus</name>
    <dbReference type="NCBI Taxonomy" id="2038154"/>
    <lineage>
        <taxon>Eukaryota</taxon>
        <taxon>Metazoa</taxon>
        <taxon>Ecdysozoa</taxon>
        <taxon>Arthropoda</taxon>
        <taxon>Hexapoda</taxon>
        <taxon>Insecta</taxon>
        <taxon>Pterygota</taxon>
        <taxon>Neoptera</taxon>
        <taxon>Endopterygota</taxon>
        <taxon>Coleoptera</taxon>
        <taxon>Polyphaga</taxon>
        <taxon>Elateriformia</taxon>
        <taxon>Elateroidea</taxon>
        <taxon>Elateridae</taxon>
        <taxon>Agrypninae</taxon>
        <taxon>Pyrophorini</taxon>
        <taxon>Ignelater</taxon>
    </lineage>
</organism>
<dbReference type="PANTHER" id="PTHR47577:SF2">
    <property type="entry name" value="THAP DOMAIN CONTAINING 9"/>
    <property type="match status" value="1"/>
</dbReference>
<gene>
    <name evidence="4" type="ORF">ILUMI_10903</name>
</gene>
<protein>
    <submittedName>
        <fullName evidence="4">Uncharacterized protein</fullName>
    </submittedName>
</protein>
<dbReference type="EMBL" id="VTPC01006077">
    <property type="protein sequence ID" value="KAF2895270.1"/>
    <property type="molecule type" value="Genomic_DNA"/>
</dbReference>
<accession>A0A8K0D638</accession>
<feature type="domain" description="Transposable element P transposase-like RNase H" evidence="3">
    <location>
        <begin position="106"/>
        <end position="165"/>
    </location>
</feature>
<dbReference type="OrthoDB" id="7312725at2759"/>
<evidence type="ECO:0000313" key="4">
    <source>
        <dbReference type="EMBL" id="KAF2895270.1"/>
    </source>
</evidence>
<keyword evidence="5" id="KW-1185">Reference proteome</keyword>
<feature type="region of interest" description="Disordered" evidence="1">
    <location>
        <begin position="509"/>
        <end position="543"/>
    </location>
</feature>
<dbReference type="InterPro" id="IPR021896">
    <property type="entry name" value="THAP9-like_HTH"/>
</dbReference>
<evidence type="ECO:0000313" key="5">
    <source>
        <dbReference type="Proteomes" id="UP000801492"/>
    </source>
</evidence>
<dbReference type="AlphaFoldDB" id="A0A8K0D638"/>
<dbReference type="PANTHER" id="PTHR47577">
    <property type="entry name" value="THAP DOMAIN-CONTAINING PROTEIN 6"/>
    <property type="match status" value="1"/>
</dbReference>
<proteinExistence type="predicted"/>
<sequence length="572" mass="65165">MQYRKKVKALQQAKRRKKNRMTTRKNIMKSLQARNLLLEKNINILNSISGPNKEILKRQVSKNRKRVPKIYSPELRKFALTIHYYSPKAYQYVREVFDTYVCRIQKHYIASNTKHPLLCALMVDEMAIRRHLEYDGTKMTGYVNIATGIEGDDLTLAKDALVFMICLALAHEAGVRVVSLTFDGTSTNIAIHQTWVVSLAMQEMHLELKAHDRGNCLPLEEISILHCSLLTTEQRINLSTIGCRLENTTDSMQIEDPSDNIYLQSIQELTDFSKTVVVYIAGFVIKHLYKTIKCKQCLGILVDSSNKLNYHLIAIKNRGGLLFPSSDVTDICMNSKKCVKQALAESGGKFLLKKFTSAYLSLSVLNYYLDKEIFLSLNEDIFDQPPMENYITLLIKAISKKYIDIRLHYIAKKAIDQSEILPKGFMRQRDRGPRSPADVSQEIPKADFRIAKKRLRNGRGDPVRFDLFPLRRSWPDRLGIRESSSPKSSPPSLRIRSFVFGRFSPSASGPGIPSTLGRGHRTEAAKRRKKCGGQFSQKTPPSVPKVRFSVCLSALYESIFRQAGMEESCRKL</sequence>
<evidence type="ECO:0000259" key="3">
    <source>
        <dbReference type="Pfam" id="PF21787"/>
    </source>
</evidence>
<evidence type="ECO:0000256" key="1">
    <source>
        <dbReference type="SAM" id="MobiDB-lite"/>
    </source>
</evidence>
<dbReference type="Proteomes" id="UP000801492">
    <property type="component" value="Unassembled WGS sequence"/>
</dbReference>